<dbReference type="EMBL" id="JAUHHV010000010">
    <property type="protein sequence ID" value="KAK1411064.1"/>
    <property type="molecule type" value="Genomic_DNA"/>
</dbReference>
<dbReference type="Proteomes" id="UP001229421">
    <property type="component" value="Unassembled WGS sequence"/>
</dbReference>
<reference evidence="1" key="1">
    <citation type="journal article" date="2023" name="bioRxiv">
        <title>Improved chromosome-level genome assembly for marigold (Tagetes erecta).</title>
        <authorList>
            <person name="Jiang F."/>
            <person name="Yuan L."/>
            <person name="Wang S."/>
            <person name="Wang H."/>
            <person name="Xu D."/>
            <person name="Wang A."/>
            <person name="Fan W."/>
        </authorList>
    </citation>
    <scope>NUCLEOTIDE SEQUENCE</scope>
    <source>
        <strain evidence="1">WSJ</strain>
        <tissue evidence="1">Leaf</tissue>
    </source>
</reference>
<proteinExistence type="predicted"/>
<organism evidence="1 2">
    <name type="scientific">Tagetes erecta</name>
    <name type="common">African marigold</name>
    <dbReference type="NCBI Taxonomy" id="13708"/>
    <lineage>
        <taxon>Eukaryota</taxon>
        <taxon>Viridiplantae</taxon>
        <taxon>Streptophyta</taxon>
        <taxon>Embryophyta</taxon>
        <taxon>Tracheophyta</taxon>
        <taxon>Spermatophyta</taxon>
        <taxon>Magnoliopsida</taxon>
        <taxon>eudicotyledons</taxon>
        <taxon>Gunneridae</taxon>
        <taxon>Pentapetalae</taxon>
        <taxon>asterids</taxon>
        <taxon>campanulids</taxon>
        <taxon>Asterales</taxon>
        <taxon>Asteraceae</taxon>
        <taxon>Asteroideae</taxon>
        <taxon>Heliantheae alliance</taxon>
        <taxon>Tageteae</taxon>
        <taxon>Tagetes</taxon>
    </lineage>
</organism>
<name>A0AAD8NII2_TARER</name>
<comment type="caution">
    <text evidence="1">The sequence shown here is derived from an EMBL/GenBank/DDBJ whole genome shotgun (WGS) entry which is preliminary data.</text>
</comment>
<protein>
    <submittedName>
        <fullName evidence="1">Uncharacterized protein</fullName>
    </submittedName>
</protein>
<sequence length="89" mass="10496">MEMRENKGKQSIWRGWLSFTQNHLVAPSIDLIVVNLHLPLITHRLLTKSNSFLMGYGRTASSLMNYFREQRGNSIFKFRETKRKLVKQT</sequence>
<dbReference type="AlphaFoldDB" id="A0AAD8NII2"/>
<accession>A0AAD8NII2</accession>
<evidence type="ECO:0000313" key="1">
    <source>
        <dbReference type="EMBL" id="KAK1411064.1"/>
    </source>
</evidence>
<keyword evidence="2" id="KW-1185">Reference proteome</keyword>
<gene>
    <name evidence="1" type="ORF">QVD17_37608</name>
</gene>
<evidence type="ECO:0000313" key="2">
    <source>
        <dbReference type="Proteomes" id="UP001229421"/>
    </source>
</evidence>